<proteinExistence type="predicted"/>
<keyword evidence="2" id="KW-0808">Transferase</keyword>
<organism evidence="2 3">
    <name type="scientific">Operophtera brumata</name>
    <name type="common">Winter moth</name>
    <name type="synonym">Phalaena brumata</name>
    <dbReference type="NCBI Taxonomy" id="104452"/>
    <lineage>
        <taxon>Eukaryota</taxon>
        <taxon>Metazoa</taxon>
        <taxon>Ecdysozoa</taxon>
        <taxon>Arthropoda</taxon>
        <taxon>Hexapoda</taxon>
        <taxon>Insecta</taxon>
        <taxon>Pterygota</taxon>
        <taxon>Neoptera</taxon>
        <taxon>Endopterygota</taxon>
        <taxon>Lepidoptera</taxon>
        <taxon>Glossata</taxon>
        <taxon>Ditrysia</taxon>
        <taxon>Geometroidea</taxon>
        <taxon>Geometridae</taxon>
        <taxon>Larentiinae</taxon>
        <taxon>Operophtera</taxon>
    </lineage>
</organism>
<evidence type="ECO:0000256" key="1">
    <source>
        <dbReference type="SAM" id="Coils"/>
    </source>
</evidence>
<keyword evidence="1" id="KW-0175">Coiled coil</keyword>
<dbReference type="GO" id="GO:0016301">
    <property type="term" value="F:kinase activity"/>
    <property type="evidence" value="ECO:0007669"/>
    <property type="project" value="UniProtKB-KW"/>
</dbReference>
<evidence type="ECO:0000313" key="3">
    <source>
        <dbReference type="Proteomes" id="UP000037510"/>
    </source>
</evidence>
<accession>A0A0L7L9F8</accession>
<dbReference type="AlphaFoldDB" id="A0A0L7L9F8"/>
<dbReference type="Proteomes" id="UP000037510">
    <property type="component" value="Unassembled WGS sequence"/>
</dbReference>
<gene>
    <name evidence="2" type="ORF">OBRU01_04814</name>
</gene>
<keyword evidence="2" id="KW-0675">Receptor</keyword>
<name>A0A0L7L9F8_OPEBR</name>
<comment type="caution">
    <text evidence="2">The sequence shown here is derived from an EMBL/GenBank/DDBJ whole genome shotgun (WGS) entry which is preliminary data.</text>
</comment>
<feature type="coiled-coil region" evidence="1">
    <location>
        <begin position="32"/>
        <end position="59"/>
    </location>
</feature>
<evidence type="ECO:0000313" key="2">
    <source>
        <dbReference type="EMBL" id="KOB72112.1"/>
    </source>
</evidence>
<dbReference type="EMBL" id="JTDY01002102">
    <property type="protein sequence ID" value="KOB72112.1"/>
    <property type="molecule type" value="Genomic_DNA"/>
</dbReference>
<reference evidence="2 3" key="1">
    <citation type="journal article" date="2015" name="Genome Biol. Evol.">
        <title>The genome of winter moth (Operophtera brumata) provides a genomic perspective on sexual dimorphism and phenology.</title>
        <authorList>
            <person name="Derks M.F."/>
            <person name="Smit S."/>
            <person name="Salis L."/>
            <person name="Schijlen E."/>
            <person name="Bossers A."/>
            <person name="Mateman C."/>
            <person name="Pijl A.S."/>
            <person name="de Ridder D."/>
            <person name="Groenen M.A."/>
            <person name="Visser M.E."/>
            <person name="Megens H.J."/>
        </authorList>
    </citation>
    <scope>NUCLEOTIDE SEQUENCE [LARGE SCALE GENOMIC DNA]</scope>
    <source>
        <strain evidence="2">WM2013NL</strain>
        <tissue evidence="2">Head and thorax</tissue>
    </source>
</reference>
<keyword evidence="3" id="KW-1185">Reference proteome</keyword>
<sequence length="161" mass="18303">MHYMLVPIPSKTFLIRQEKLAQRGRYHICTTYNTYQRKKEAEERAKQILEQEVQLHRLRAAPGGNDNPLSMAFNPHYGSESFLPQGIDVRELPQDCGCDYRCVALNEHRSLLHRLRAAPGGNDNPLSMAFNPHYGSESFLPQGIDVRELPQACTGIEPATR</sequence>
<protein>
    <submittedName>
        <fullName evidence="2">Tyrosine-protein kinase receptor</fullName>
    </submittedName>
</protein>
<dbReference type="STRING" id="104452.A0A0L7L9F8"/>
<keyword evidence="2" id="KW-0418">Kinase</keyword>